<gene>
    <name evidence="7" type="ORF">GPM918_LOCUS17043</name>
    <name evidence="8" type="ORF">SRO942_LOCUS17042</name>
</gene>
<evidence type="ECO:0000256" key="4">
    <source>
        <dbReference type="ARBA" id="ARBA00022989"/>
    </source>
</evidence>
<dbReference type="PIRSF" id="PIRSF002419">
    <property type="entry name" value="Tetraspanin"/>
    <property type="match status" value="1"/>
</dbReference>
<dbReference type="SUPFAM" id="SSF48652">
    <property type="entry name" value="Tetraspanin"/>
    <property type="match status" value="1"/>
</dbReference>
<name>A0A814LIQ0_9BILA</name>
<keyword evidence="3 6" id="KW-0812">Transmembrane</keyword>
<dbReference type="Gene3D" id="1.10.1450.10">
    <property type="entry name" value="Tetraspanin"/>
    <property type="match status" value="1"/>
</dbReference>
<dbReference type="InterPro" id="IPR008952">
    <property type="entry name" value="Tetraspanin_EC2_sf"/>
</dbReference>
<keyword evidence="5 6" id="KW-0472">Membrane</keyword>
<evidence type="ECO:0000313" key="8">
    <source>
        <dbReference type="EMBL" id="CAF3833965.1"/>
    </source>
</evidence>
<dbReference type="Proteomes" id="UP000663829">
    <property type="component" value="Unassembled WGS sequence"/>
</dbReference>
<protein>
    <recommendedName>
        <fullName evidence="6">Tetraspanin</fullName>
    </recommendedName>
</protein>
<proteinExistence type="inferred from homology"/>
<evidence type="ECO:0000256" key="3">
    <source>
        <dbReference type="ARBA" id="ARBA00022692"/>
    </source>
</evidence>
<feature type="transmembrane region" description="Helical" evidence="6">
    <location>
        <begin position="255"/>
        <end position="280"/>
    </location>
</feature>
<evidence type="ECO:0000256" key="5">
    <source>
        <dbReference type="ARBA" id="ARBA00023136"/>
    </source>
</evidence>
<dbReference type="AlphaFoldDB" id="A0A814LIQ0"/>
<accession>A0A814LIQ0</accession>
<dbReference type="OrthoDB" id="6134317at2759"/>
<comment type="caution">
    <text evidence="7">The sequence shown here is derived from an EMBL/GenBank/DDBJ whole genome shotgun (WGS) entry which is preliminary data.</text>
</comment>
<evidence type="ECO:0000256" key="1">
    <source>
        <dbReference type="ARBA" id="ARBA00004141"/>
    </source>
</evidence>
<dbReference type="Pfam" id="PF00335">
    <property type="entry name" value="Tetraspanin"/>
    <property type="match status" value="1"/>
</dbReference>
<evidence type="ECO:0000256" key="2">
    <source>
        <dbReference type="ARBA" id="ARBA00006840"/>
    </source>
</evidence>
<dbReference type="CDD" id="cd03156">
    <property type="entry name" value="uroplakin_I_like_LEL"/>
    <property type="match status" value="1"/>
</dbReference>
<evidence type="ECO:0000256" key="6">
    <source>
        <dbReference type="RuleBase" id="RU361218"/>
    </source>
</evidence>
<feature type="transmembrane region" description="Helical" evidence="6">
    <location>
        <begin position="69"/>
        <end position="91"/>
    </location>
</feature>
<dbReference type="PANTHER" id="PTHR19282:SF544">
    <property type="entry name" value="TETRASPANIN"/>
    <property type="match status" value="1"/>
</dbReference>
<feature type="transmembrane region" description="Helical" evidence="6">
    <location>
        <begin position="20"/>
        <end position="44"/>
    </location>
</feature>
<sequence length="291" mass="32355">MARGHGRGGMSCRMKLIRFIIVTFNILFFIIGAVLLALGIYVMVDPKFQKLKKLLPISSDPNIQQGMSYIEMIAISVIVLGSILLVLGFLGCCGAMKQVRCMLTLYSFIIGAIILAEVALTIYFVAFQSNFKDQFVPKLQQSISQNYAGPPIMGNKPGVVSLAWDFIMFNLQCCGAQNGTDFVNTPKWNKTNPWAPYQNLSYPLTCCPIQNAPKDWNTLSEDTLKQAETCAVDGLNIYKDGCYNKLIELIGSYKLYVIIGAVIVLVIELLAFIFAIALCCRTSKEQLYYNS</sequence>
<dbReference type="EMBL" id="CAJNOQ010004601">
    <property type="protein sequence ID" value="CAF1066336.1"/>
    <property type="molecule type" value="Genomic_DNA"/>
</dbReference>
<evidence type="ECO:0000313" key="9">
    <source>
        <dbReference type="Proteomes" id="UP000663829"/>
    </source>
</evidence>
<dbReference type="InterPro" id="IPR000301">
    <property type="entry name" value="Tetraspanin_animals"/>
</dbReference>
<comment type="subcellular location">
    <subcellularLocation>
        <location evidence="1 6">Membrane</location>
        <topology evidence="1 6">Multi-pass membrane protein</topology>
    </subcellularLocation>
</comment>
<comment type="similarity">
    <text evidence="2 6">Belongs to the tetraspanin (TM4SF) family.</text>
</comment>
<dbReference type="Proteomes" id="UP000681722">
    <property type="component" value="Unassembled WGS sequence"/>
</dbReference>
<keyword evidence="4 6" id="KW-1133">Transmembrane helix</keyword>
<dbReference type="InterPro" id="IPR018499">
    <property type="entry name" value="Tetraspanin/Peripherin"/>
</dbReference>
<dbReference type="PANTHER" id="PTHR19282">
    <property type="entry name" value="TETRASPANIN"/>
    <property type="match status" value="1"/>
</dbReference>
<reference evidence="7" key="1">
    <citation type="submission" date="2021-02" db="EMBL/GenBank/DDBJ databases">
        <authorList>
            <person name="Nowell W R."/>
        </authorList>
    </citation>
    <scope>NUCLEOTIDE SEQUENCE</scope>
</reference>
<dbReference type="EMBL" id="CAJOBC010004601">
    <property type="protein sequence ID" value="CAF3833965.1"/>
    <property type="molecule type" value="Genomic_DNA"/>
</dbReference>
<dbReference type="GO" id="GO:0005886">
    <property type="term" value="C:plasma membrane"/>
    <property type="evidence" value="ECO:0007669"/>
    <property type="project" value="TreeGrafter"/>
</dbReference>
<organism evidence="7 9">
    <name type="scientific">Didymodactylos carnosus</name>
    <dbReference type="NCBI Taxonomy" id="1234261"/>
    <lineage>
        <taxon>Eukaryota</taxon>
        <taxon>Metazoa</taxon>
        <taxon>Spiralia</taxon>
        <taxon>Gnathifera</taxon>
        <taxon>Rotifera</taxon>
        <taxon>Eurotatoria</taxon>
        <taxon>Bdelloidea</taxon>
        <taxon>Philodinida</taxon>
        <taxon>Philodinidae</taxon>
        <taxon>Didymodactylos</taxon>
    </lineage>
</organism>
<dbReference type="PRINTS" id="PR00259">
    <property type="entry name" value="TMFOUR"/>
</dbReference>
<evidence type="ECO:0000313" key="7">
    <source>
        <dbReference type="EMBL" id="CAF1066336.1"/>
    </source>
</evidence>
<feature type="transmembrane region" description="Helical" evidence="6">
    <location>
        <begin position="103"/>
        <end position="126"/>
    </location>
</feature>
<keyword evidence="9" id="KW-1185">Reference proteome</keyword>